<keyword evidence="4 9" id="KW-0808">Transferase</keyword>
<dbReference type="PANTHER" id="PTHR30576">
    <property type="entry name" value="COLANIC BIOSYNTHESIS UDP-GLUCOSE LIPID CARRIER TRANSFERASE"/>
    <property type="match status" value="1"/>
</dbReference>
<dbReference type="InterPro" id="IPR003362">
    <property type="entry name" value="Bact_transf"/>
</dbReference>
<reference evidence="9" key="2">
    <citation type="submission" date="2020-10" db="EMBL/GenBank/DDBJ databases">
        <title>Mucilaginibacter sp. nov., isolated from soil.</title>
        <authorList>
            <person name="Jeon C.O."/>
        </authorList>
    </citation>
    <scope>NUCLEOTIDE SEQUENCE</scope>
    <source>
        <strain evidence="9">R11</strain>
    </source>
</reference>
<proteinExistence type="inferred from homology"/>
<dbReference type="Proteomes" id="UP000638732">
    <property type="component" value="Unassembled WGS sequence"/>
</dbReference>
<evidence type="ECO:0000256" key="6">
    <source>
        <dbReference type="ARBA" id="ARBA00022989"/>
    </source>
</evidence>
<comment type="caution">
    <text evidence="9">The sequence shown here is derived from an EMBL/GenBank/DDBJ whole genome shotgun (WGS) entry which is preliminary data.</text>
</comment>
<keyword evidence="10" id="KW-1185">Reference proteome</keyword>
<dbReference type="GO" id="GO:0005886">
    <property type="term" value="C:plasma membrane"/>
    <property type="evidence" value="ECO:0007669"/>
    <property type="project" value="UniProtKB-SubCell"/>
</dbReference>
<keyword evidence="5" id="KW-0812">Transmembrane</keyword>
<evidence type="ECO:0000256" key="1">
    <source>
        <dbReference type="ARBA" id="ARBA00004236"/>
    </source>
</evidence>
<dbReference type="RefSeq" id="WP_166588323.1">
    <property type="nucleotide sequence ID" value="NZ_WWEO01000045.1"/>
</dbReference>
<keyword evidence="3" id="KW-1003">Cell membrane</keyword>
<comment type="similarity">
    <text evidence="2">Belongs to the bacterial sugar transferase family.</text>
</comment>
<evidence type="ECO:0000256" key="2">
    <source>
        <dbReference type="ARBA" id="ARBA00006464"/>
    </source>
</evidence>
<keyword evidence="6" id="KW-1133">Transmembrane helix</keyword>
<evidence type="ECO:0000313" key="10">
    <source>
        <dbReference type="Proteomes" id="UP000638732"/>
    </source>
</evidence>
<reference evidence="9" key="1">
    <citation type="submission" date="2020-01" db="EMBL/GenBank/DDBJ databases">
        <authorList>
            <person name="Seo Y.L."/>
        </authorList>
    </citation>
    <scope>NUCLEOTIDE SEQUENCE</scope>
    <source>
        <strain evidence="9">R11</strain>
    </source>
</reference>
<dbReference type="EMBL" id="WWEO01000045">
    <property type="protein sequence ID" value="NCD72376.1"/>
    <property type="molecule type" value="Genomic_DNA"/>
</dbReference>
<organism evidence="9 10">
    <name type="scientific">Mucilaginibacter agri</name>
    <dbReference type="NCBI Taxonomy" id="2695265"/>
    <lineage>
        <taxon>Bacteria</taxon>
        <taxon>Pseudomonadati</taxon>
        <taxon>Bacteroidota</taxon>
        <taxon>Sphingobacteriia</taxon>
        <taxon>Sphingobacteriales</taxon>
        <taxon>Sphingobacteriaceae</taxon>
        <taxon>Mucilaginibacter</taxon>
    </lineage>
</organism>
<accession>A0A965ZME4</accession>
<protein>
    <submittedName>
        <fullName evidence="9">Sugar transferase</fullName>
    </submittedName>
</protein>
<evidence type="ECO:0000259" key="8">
    <source>
        <dbReference type="Pfam" id="PF02397"/>
    </source>
</evidence>
<dbReference type="Pfam" id="PF02397">
    <property type="entry name" value="Bac_transf"/>
    <property type="match status" value="1"/>
</dbReference>
<evidence type="ECO:0000256" key="7">
    <source>
        <dbReference type="ARBA" id="ARBA00023136"/>
    </source>
</evidence>
<evidence type="ECO:0000256" key="3">
    <source>
        <dbReference type="ARBA" id="ARBA00022475"/>
    </source>
</evidence>
<feature type="domain" description="Bacterial sugar transferase" evidence="8">
    <location>
        <begin position="3"/>
        <end position="194"/>
    </location>
</feature>
<gene>
    <name evidence="9" type="ORF">GSY63_23630</name>
</gene>
<sequence>MMMARVFSFLLLLVAFPIMLLIGLAIKMEYPGPIFYLQKREGKNGVPFFIWKLRTMVVNADVVLAQIIKGDPEKAREWQEFGCLQNDPRVAGLTARLVRQLSIDEVPQLINIFKGEMTFIGPRPLEMYLAESLDTNARSFRNAVRPGLTGLWQVGPRSDVSIRQMQFYDRYYIKKKSFLLDTYIIYKTAQVILKRTGN</sequence>
<evidence type="ECO:0000256" key="4">
    <source>
        <dbReference type="ARBA" id="ARBA00022679"/>
    </source>
</evidence>
<dbReference type="GO" id="GO:0016780">
    <property type="term" value="F:phosphotransferase activity, for other substituted phosphate groups"/>
    <property type="evidence" value="ECO:0007669"/>
    <property type="project" value="TreeGrafter"/>
</dbReference>
<evidence type="ECO:0000313" key="9">
    <source>
        <dbReference type="EMBL" id="NCD72376.1"/>
    </source>
</evidence>
<evidence type="ECO:0000256" key="5">
    <source>
        <dbReference type="ARBA" id="ARBA00022692"/>
    </source>
</evidence>
<name>A0A965ZME4_9SPHI</name>
<dbReference type="PANTHER" id="PTHR30576:SF4">
    <property type="entry name" value="UNDECAPRENYL-PHOSPHATE GALACTOSE PHOSPHOTRANSFERASE"/>
    <property type="match status" value="1"/>
</dbReference>
<comment type="subcellular location">
    <subcellularLocation>
        <location evidence="1">Cell membrane</location>
    </subcellularLocation>
</comment>
<keyword evidence="7" id="KW-0472">Membrane</keyword>
<dbReference type="AlphaFoldDB" id="A0A965ZME4"/>